<dbReference type="SMART" id="SM00729">
    <property type="entry name" value="Elp3"/>
    <property type="match status" value="1"/>
</dbReference>
<dbReference type="SUPFAM" id="SSF102114">
    <property type="entry name" value="Radical SAM enzymes"/>
    <property type="match status" value="1"/>
</dbReference>
<dbReference type="SFLD" id="SFLDG01065">
    <property type="entry name" value="anaerobic_coproporphyrinogen-I"/>
    <property type="match status" value="1"/>
</dbReference>
<dbReference type="InterPro" id="IPR006638">
    <property type="entry name" value="Elp3/MiaA/NifB-like_rSAM"/>
</dbReference>
<dbReference type="AlphaFoldDB" id="A0A3B0UUU4"/>
<dbReference type="Pfam" id="PF06969">
    <property type="entry name" value="HemN_C"/>
    <property type="match status" value="1"/>
</dbReference>
<reference evidence="3" key="1">
    <citation type="submission" date="2018-06" db="EMBL/GenBank/DDBJ databases">
        <authorList>
            <person name="Zhirakovskaya E."/>
        </authorList>
    </citation>
    <scope>NUCLEOTIDE SEQUENCE</scope>
</reference>
<comment type="similarity">
    <text evidence="1">Belongs to the anaerobic coproporphyrinogen-III oxidase family. HemW subfamily.</text>
</comment>
<dbReference type="GO" id="GO:0006779">
    <property type="term" value="P:porphyrin-containing compound biosynthetic process"/>
    <property type="evidence" value="ECO:0007669"/>
    <property type="project" value="InterPro"/>
</dbReference>
<dbReference type="CDD" id="cd01335">
    <property type="entry name" value="Radical_SAM"/>
    <property type="match status" value="1"/>
</dbReference>
<dbReference type="SFLD" id="SFLDF00562">
    <property type="entry name" value="HemN-like__clustered_with_heat"/>
    <property type="match status" value="1"/>
</dbReference>
<dbReference type="GO" id="GO:0005737">
    <property type="term" value="C:cytoplasm"/>
    <property type="evidence" value="ECO:0007669"/>
    <property type="project" value="InterPro"/>
</dbReference>
<dbReference type="PROSITE" id="PS51918">
    <property type="entry name" value="RADICAL_SAM"/>
    <property type="match status" value="1"/>
</dbReference>
<evidence type="ECO:0000313" key="3">
    <source>
        <dbReference type="EMBL" id="VAW32690.1"/>
    </source>
</evidence>
<dbReference type="SFLD" id="SFLDF00288">
    <property type="entry name" value="HemN-like__clustered_with_nucl"/>
    <property type="match status" value="1"/>
</dbReference>
<dbReference type="InterPro" id="IPR010723">
    <property type="entry name" value="HemN_C"/>
</dbReference>
<dbReference type="PANTHER" id="PTHR13932">
    <property type="entry name" value="COPROPORPHYRINIGEN III OXIDASE"/>
    <property type="match status" value="1"/>
</dbReference>
<dbReference type="GO" id="GO:0004109">
    <property type="term" value="F:coproporphyrinogen oxidase activity"/>
    <property type="evidence" value="ECO:0007669"/>
    <property type="project" value="InterPro"/>
</dbReference>
<proteinExistence type="inferred from homology"/>
<evidence type="ECO:0000259" key="2">
    <source>
        <dbReference type="PROSITE" id="PS51918"/>
    </source>
</evidence>
<accession>A0A3B0UUU4</accession>
<evidence type="ECO:0000256" key="1">
    <source>
        <dbReference type="ARBA" id="ARBA00006100"/>
    </source>
</evidence>
<organism evidence="3">
    <name type="scientific">hydrothermal vent metagenome</name>
    <dbReference type="NCBI Taxonomy" id="652676"/>
    <lineage>
        <taxon>unclassified sequences</taxon>
        <taxon>metagenomes</taxon>
        <taxon>ecological metagenomes</taxon>
    </lineage>
</organism>
<dbReference type="NCBIfam" id="TIGR00539">
    <property type="entry name" value="hemN_rel"/>
    <property type="match status" value="1"/>
</dbReference>
<feature type="domain" description="Radical SAM core" evidence="2">
    <location>
        <begin position="1"/>
        <end position="233"/>
    </location>
</feature>
<dbReference type="SFLD" id="SFLDG01082">
    <property type="entry name" value="B12-binding_domain_containing"/>
    <property type="match status" value="1"/>
</dbReference>
<dbReference type="SFLD" id="SFLDS00029">
    <property type="entry name" value="Radical_SAM"/>
    <property type="match status" value="1"/>
</dbReference>
<dbReference type="PANTHER" id="PTHR13932:SF5">
    <property type="entry name" value="RADICAL S-ADENOSYL METHIONINE DOMAIN-CONTAINING PROTEIN 1, MITOCHONDRIAL"/>
    <property type="match status" value="1"/>
</dbReference>
<name>A0A3B0UUU4_9ZZZZ</name>
<dbReference type="Pfam" id="PF04055">
    <property type="entry name" value="Radical_SAM"/>
    <property type="match status" value="1"/>
</dbReference>
<dbReference type="Gene3D" id="3.80.30.20">
    <property type="entry name" value="tm_1862 like domain"/>
    <property type="match status" value="1"/>
</dbReference>
<feature type="non-terminal residue" evidence="3">
    <location>
        <position position="376"/>
    </location>
</feature>
<dbReference type="EMBL" id="UOEX01000009">
    <property type="protein sequence ID" value="VAW32690.1"/>
    <property type="molecule type" value="Genomic_DNA"/>
</dbReference>
<sequence>MSGLYGLYIHIPFCRRKCLYCSFVSQACGGRPPAAYLEALLSHIRQYSRLEWVREREISSIFIGGGTPSLYDGKSLARLISAGRDSFNCQPGLEISMESNPNSLSPAQLDLCREAGLNRLSIGVQSFNDRLLKVLGRSHSRNEARQAFGMARAAGFDNINLDLMYGLPGQSLTDWRQTLEQAAALAPEHLSIYELSVEPDTPFAELKENRRLTLLAEEEVIEQENLTYSLLERQGLERYEISNFARPGRQCRHNLNYWRNGSYLGIGAAAVSCLSGLRLRNVDKAETYIKMVRRGLAPLAEGEALSREAAFRESVIMGLRMLRGVSLIDLRLHYDLHPLDYYGPALRSLVERGLIVMDDNYMRLSARALPVANQIL</sequence>
<dbReference type="InterPro" id="IPR034505">
    <property type="entry name" value="Coproporphyrinogen-III_oxidase"/>
</dbReference>
<dbReference type="InterPro" id="IPR058240">
    <property type="entry name" value="rSAM_sf"/>
</dbReference>
<dbReference type="GO" id="GO:0051539">
    <property type="term" value="F:4 iron, 4 sulfur cluster binding"/>
    <property type="evidence" value="ECO:0007669"/>
    <property type="project" value="InterPro"/>
</dbReference>
<dbReference type="InterPro" id="IPR004559">
    <property type="entry name" value="HemW-like"/>
</dbReference>
<dbReference type="InterPro" id="IPR007197">
    <property type="entry name" value="rSAM"/>
</dbReference>
<protein>
    <submittedName>
        <fullName evidence="3">Radical SAM family enzyme, similar to coproporphyrinogen III oxidase, oxygen-independent, clustered with nucleoside-triphosphatase RdgB</fullName>
    </submittedName>
</protein>
<dbReference type="InterPro" id="IPR023404">
    <property type="entry name" value="rSAM_horseshoe"/>
</dbReference>
<gene>
    <name evidence="3" type="ORF">MNBD_DELTA03-1354</name>
</gene>